<dbReference type="Proteomes" id="UP000557193">
    <property type="component" value="Unassembled WGS sequence"/>
</dbReference>
<dbReference type="EMBL" id="JACHLL010000004">
    <property type="protein sequence ID" value="MBB6342376.1"/>
    <property type="molecule type" value="Genomic_DNA"/>
</dbReference>
<reference evidence="1 2" key="1">
    <citation type="submission" date="2020-08" db="EMBL/GenBank/DDBJ databases">
        <title>Functional genomics of gut bacteria from endangered species of beetles.</title>
        <authorList>
            <person name="Carlos-Shanley C."/>
        </authorList>
    </citation>
    <scope>NUCLEOTIDE SEQUENCE [LARGE SCALE GENOMIC DNA]</scope>
    <source>
        <strain evidence="1 2">S00202</strain>
    </source>
</reference>
<evidence type="ECO:0000313" key="2">
    <source>
        <dbReference type="Proteomes" id="UP000557193"/>
    </source>
</evidence>
<gene>
    <name evidence="1" type="ORF">HNP49_002558</name>
</gene>
<proteinExistence type="predicted"/>
<keyword evidence="2" id="KW-1185">Reference proteome</keyword>
<name>A0A7X0BUD4_9PSED</name>
<dbReference type="InterPro" id="IPR036390">
    <property type="entry name" value="WH_DNA-bd_sf"/>
</dbReference>
<dbReference type="AlphaFoldDB" id="A0A7X0BUD4"/>
<comment type="caution">
    <text evidence="1">The sequence shown here is derived from an EMBL/GenBank/DDBJ whole genome shotgun (WGS) entry which is preliminary data.</text>
</comment>
<organism evidence="1 2">
    <name type="scientific">Pseudomonas fluvialis</name>
    <dbReference type="NCBI Taxonomy" id="1793966"/>
    <lineage>
        <taxon>Bacteria</taxon>
        <taxon>Pseudomonadati</taxon>
        <taxon>Pseudomonadota</taxon>
        <taxon>Gammaproteobacteria</taxon>
        <taxon>Pseudomonadales</taxon>
        <taxon>Pseudomonadaceae</taxon>
        <taxon>Pseudomonas</taxon>
    </lineage>
</organism>
<dbReference type="GO" id="GO:0003677">
    <property type="term" value="F:DNA binding"/>
    <property type="evidence" value="ECO:0007669"/>
    <property type="project" value="UniProtKB-KW"/>
</dbReference>
<dbReference type="SUPFAM" id="SSF46785">
    <property type="entry name" value="Winged helix' DNA-binding domain"/>
    <property type="match status" value="1"/>
</dbReference>
<dbReference type="RefSeq" id="WP_184683802.1">
    <property type="nucleotide sequence ID" value="NZ_JACHLL010000004.1"/>
</dbReference>
<evidence type="ECO:0000313" key="1">
    <source>
        <dbReference type="EMBL" id="MBB6342376.1"/>
    </source>
</evidence>
<protein>
    <submittedName>
        <fullName evidence="1">DNA-binding MarR family transcriptional regulator</fullName>
    </submittedName>
</protein>
<accession>A0A7X0BUD4</accession>
<keyword evidence="1" id="KW-0238">DNA-binding</keyword>
<sequence length="464" mass="50900">MSVVRYLLCEVKGLEPEGKYLLVRLLLSHQAEGGFVSTATELAERFGVRLSSVSKALKLLEVQALFSVAAAPEGKGRPKRRFTFTKQLTALLAKVTLPDGAEPAIGVELFLLLDAGASTESQILRPDWRNGVLVDKRKSGRLSIANRLLIAVMLIRADRFGVVNSLGLAELRRATGLSKERLTYRLARLVATGVIRSCVPGGTGRRILGLAKSTYLLNLADPELSALGLCPLVFVQQFEPDKYTGWSSLLGDIYDNANQPRLKAGIGDPDLDSLGRLTRVQDFFDAAERRRLSPALEFRLLSYASTFLSKHWELIPSSVADIPSSLPDPVPELKKAISEDFCLSKRAAGEANGSRGEAGLARLHGCLWEAVYRKAAEIKCLLLSRRSHRHGQMNYLVLPDALKNAFLTILALPKADTSLSGCYVWMCADGQPERYLAEQEIPVSERLSYGLLGRPKDRVGGCRE</sequence>